<evidence type="ECO:0000313" key="2">
    <source>
        <dbReference type="Proteomes" id="UP001190700"/>
    </source>
</evidence>
<organism evidence="1 2">
    <name type="scientific">Cymbomonas tetramitiformis</name>
    <dbReference type="NCBI Taxonomy" id="36881"/>
    <lineage>
        <taxon>Eukaryota</taxon>
        <taxon>Viridiplantae</taxon>
        <taxon>Chlorophyta</taxon>
        <taxon>Pyramimonadophyceae</taxon>
        <taxon>Pyramimonadales</taxon>
        <taxon>Pyramimonadaceae</taxon>
        <taxon>Cymbomonas</taxon>
    </lineage>
</organism>
<name>A0AAE0LJX8_9CHLO</name>
<proteinExistence type="predicted"/>
<accession>A0AAE0LJX8</accession>
<dbReference type="AlphaFoldDB" id="A0AAE0LJX8"/>
<protein>
    <submittedName>
        <fullName evidence="1">Uncharacterized protein</fullName>
    </submittedName>
</protein>
<dbReference type="Proteomes" id="UP001190700">
    <property type="component" value="Unassembled WGS sequence"/>
</dbReference>
<reference evidence="1 2" key="1">
    <citation type="journal article" date="2015" name="Genome Biol. Evol.">
        <title>Comparative Genomics of a Bacterivorous Green Alga Reveals Evolutionary Causalities and Consequences of Phago-Mixotrophic Mode of Nutrition.</title>
        <authorList>
            <person name="Burns J.A."/>
            <person name="Paasch A."/>
            <person name="Narechania A."/>
            <person name="Kim E."/>
        </authorList>
    </citation>
    <scope>NUCLEOTIDE SEQUENCE [LARGE SCALE GENOMIC DNA]</scope>
    <source>
        <strain evidence="1 2">PLY_AMNH</strain>
    </source>
</reference>
<comment type="caution">
    <text evidence="1">The sequence shown here is derived from an EMBL/GenBank/DDBJ whole genome shotgun (WGS) entry which is preliminary data.</text>
</comment>
<keyword evidence="2" id="KW-1185">Reference proteome</keyword>
<evidence type="ECO:0000313" key="1">
    <source>
        <dbReference type="EMBL" id="KAK3287882.1"/>
    </source>
</evidence>
<gene>
    <name evidence="1" type="ORF">CYMTET_4615</name>
</gene>
<dbReference type="EMBL" id="LGRX02000657">
    <property type="protein sequence ID" value="KAK3287882.1"/>
    <property type="molecule type" value="Genomic_DNA"/>
</dbReference>
<sequence>MSQLHSSLNIMVTTLPPPSGCLIADLSFHAQPGILKNLGVVAAWLHVLVYYEFSLSVSSSENAFHMCLLLVVHCDFLGYRWMIARSEGVSAAGVGFEAVLSEHVVYPPMRGEDGGGTLLVPPCLLPAYPSAYRRRNAPPPGLVRASAWSAFRKWSGPSPSQ</sequence>